<gene>
    <name evidence="2" type="ORF">CLV94_0140</name>
</gene>
<reference evidence="2 3" key="1">
    <citation type="submission" date="2018-10" db="EMBL/GenBank/DDBJ databases">
        <title>Genomic Encyclopedia of Archaeal and Bacterial Type Strains, Phase II (KMG-II): from individual species to whole genera.</title>
        <authorList>
            <person name="Goeker M."/>
        </authorList>
    </citation>
    <scope>NUCLEOTIDE SEQUENCE [LARGE SCALE GENOMIC DNA]</scope>
    <source>
        <strain evidence="2 3">DSM 29537</strain>
    </source>
</reference>
<dbReference type="EMBL" id="RBLC01000001">
    <property type="protein sequence ID" value="RKS25110.1"/>
    <property type="molecule type" value="Genomic_DNA"/>
</dbReference>
<evidence type="ECO:0000313" key="2">
    <source>
        <dbReference type="EMBL" id="RKS25110.1"/>
    </source>
</evidence>
<keyword evidence="3" id="KW-1185">Reference proteome</keyword>
<name>A0A495MI28_9FLAO</name>
<feature type="transmembrane region" description="Helical" evidence="1">
    <location>
        <begin position="6"/>
        <end position="26"/>
    </location>
</feature>
<keyword evidence="1" id="KW-0472">Membrane</keyword>
<proteinExistence type="predicted"/>
<keyword evidence="1" id="KW-1133">Transmembrane helix</keyword>
<accession>A0A495MI28</accession>
<evidence type="ECO:0000313" key="3">
    <source>
        <dbReference type="Proteomes" id="UP000277579"/>
    </source>
</evidence>
<dbReference type="RefSeq" id="WP_121374540.1">
    <property type="nucleotide sequence ID" value="NZ_RBLC01000001.1"/>
</dbReference>
<comment type="caution">
    <text evidence="2">The sequence shown here is derived from an EMBL/GenBank/DDBJ whole genome shotgun (WGS) entry which is preliminary data.</text>
</comment>
<dbReference type="AlphaFoldDB" id="A0A495MI28"/>
<protein>
    <submittedName>
        <fullName evidence="2">Uncharacterized protein</fullName>
    </submittedName>
</protein>
<feature type="transmembrane region" description="Helical" evidence="1">
    <location>
        <begin position="33"/>
        <end position="52"/>
    </location>
</feature>
<dbReference type="Proteomes" id="UP000277579">
    <property type="component" value="Unassembled WGS sequence"/>
</dbReference>
<keyword evidence="1" id="KW-0812">Transmembrane</keyword>
<sequence>MKLFFKLLFIVIVLEIIITIFCTFIMEETSSRLLKSICSLLIIFLSFPIYIIDKSYPFYAQGSANFGLMLMLINVVLQTLILYGFIRIVSKKKNGY</sequence>
<organism evidence="2 3">
    <name type="scientific">Flavobacterium endophyticum</name>
    <dbReference type="NCBI Taxonomy" id="1540163"/>
    <lineage>
        <taxon>Bacteria</taxon>
        <taxon>Pseudomonadati</taxon>
        <taxon>Bacteroidota</taxon>
        <taxon>Flavobacteriia</taxon>
        <taxon>Flavobacteriales</taxon>
        <taxon>Flavobacteriaceae</taxon>
        <taxon>Flavobacterium</taxon>
    </lineage>
</organism>
<dbReference type="OrthoDB" id="1376903at2"/>
<evidence type="ECO:0000256" key="1">
    <source>
        <dbReference type="SAM" id="Phobius"/>
    </source>
</evidence>
<feature type="transmembrane region" description="Helical" evidence="1">
    <location>
        <begin position="64"/>
        <end position="86"/>
    </location>
</feature>